<sequence length="132" mass="14814">MKFELHPHEISLNYALPHNEVEASPHSCNICNKVLDYKIWTYNCADCNFNVHICCATGKTRKAVCQETEENFDGDHQPAAAMGHHGFHNQPSSGRPFISPQSAFLAQRLAQANESINLLGTVGLQHTKFQFF</sequence>
<evidence type="ECO:0000256" key="2">
    <source>
        <dbReference type="ARBA" id="ARBA00022737"/>
    </source>
</evidence>
<keyword evidence="6" id="KW-1185">Reference proteome</keyword>
<evidence type="ECO:0000259" key="4">
    <source>
        <dbReference type="PROSITE" id="PS50081"/>
    </source>
</evidence>
<gene>
    <name evidence="5" type="ORF">LWI29_019770</name>
</gene>
<reference evidence="5" key="1">
    <citation type="journal article" date="2022" name="Plant J.">
        <title>Strategies of tolerance reflected in two North American maple genomes.</title>
        <authorList>
            <person name="McEvoy S.L."/>
            <person name="Sezen U.U."/>
            <person name="Trouern-Trend A."/>
            <person name="McMahon S.M."/>
            <person name="Schaberg P.G."/>
            <person name="Yang J."/>
            <person name="Wegrzyn J.L."/>
            <person name="Swenson N.G."/>
        </authorList>
    </citation>
    <scope>NUCLEOTIDE SEQUENCE</scope>
    <source>
        <strain evidence="5">NS2018</strain>
    </source>
</reference>
<dbReference type="Pfam" id="PF03107">
    <property type="entry name" value="C1_2"/>
    <property type="match status" value="1"/>
</dbReference>
<comment type="caution">
    <text evidence="5">The sequence shown here is derived from an EMBL/GenBank/DDBJ whole genome shotgun (WGS) entry which is preliminary data.</text>
</comment>
<organism evidence="5 6">
    <name type="scientific">Acer saccharum</name>
    <name type="common">Sugar maple</name>
    <dbReference type="NCBI Taxonomy" id="4024"/>
    <lineage>
        <taxon>Eukaryota</taxon>
        <taxon>Viridiplantae</taxon>
        <taxon>Streptophyta</taxon>
        <taxon>Embryophyta</taxon>
        <taxon>Tracheophyta</taxon>
        <taxon>Spermatophyta</taxon>
        <taxon>Magnoliopsida</taxon>
        <taxon>eudicotyledons</taxon>
        <taxon>Gunneridae</taxon>
        <taxon>Pentapetalae</taxon>
        <taxon>rosids</taxon>
        <taxon>malvids</taxon>
        <taxon>Sapindales</taxon>
        <taxon>Sapindaceae</taxon>
        <taxon>Hippocastanoideae</taxon>
        <taxon>Acereae</taxon>
        <taxon>Acer</taxon>
    </lineage>
</organism>
<dbReference type="EMBL" id="JAUESC010000001">
    <property type="protein sequence ID" value="KAK0607743.1"/>
    <property type="molecule type" value="Genomic_DNA"/>
</dbReference>
<dbReference type="InterPro" id="IPR002219">
    <property type="entry name" value="PKC_DAG/PE"/>
</dbReference>
<keyword evidence="3" id="KW-0862">Zinc</keyword>
<dbReference type="SUPFAM" id="SSF57889">
    <property type="entry name" value="Cysteine-rich domain"/>
    <property type="match status" value="1"/>
</dbReference>
<dbReference type="Proteomes" id="UP001168877">
    <property type="component" value="Unassembled WGS sequence"/>
</dbReference>
<protein>
    <recommendedName>
        <fullName evidence="4">Phorbol-ester/DAG-type domain-containing protein</fullName>
    </recommendedName>
</protein>
<evidence type="ECO:0000313" key="5">
    <source>
        <dbReference type="EMBL" id="KAK0607743.1"/>
    </source>
</evidence>
<evidence type="ECO:0000256" key="1">
    <source>
        <dbReference type="ARBA" id="ARBA00022723"/>
    </source>
</evidence>
<dbReference type="InterPro" id="IPR004146">
    <property type="entry name" value="DC1"/>
</dbReference>
<proteinExistence type="predicted"/>
<dbReference type="InterPro" id="IPR046349">
    <property type="entry name" value="C1-like_sf"/>
</dbReference>
<dbReference type="PROSITE" id="PS50081">
    <property type="entry name" value="ZF_DAG_PE_2"/>
    <property type="match status" value="1"/>
</dbReference>
<feature type="domain" description="Phorbol-ester/DAG-type" evidence="4">
    <location>
        <begin position="17"/>
        <end position="65"/>
    </location>
</feature>
<dbReference type="GO" id="GO:0046872">
    <property type="term" value="F:metal ion binding"/>
    <property type="evidence" value="ECO:0007669"/>
    <property type="project" value="UniProtKB-KW"/>
</dbReference>
<evidence type="ECO:0000313" key="6">
    <source>
        <dbReference type="Proteomes" id="UP001168877"/>
    </source>
</evidence>
<keyword evidence="2" id="KW-0677">Repeat</keyword>
<dbReference type="AlphaFoldDB" id="A0AA39TTD6"/>
<keyword evidence="1" id="KW-0479">Metal-binding</keyword>
<accession>A0AA39TTD6</accession>
<evidence type="ECO:0000256" key="3">
    <source>
        <dbReference type="ARBA" id="ARBA00022833"/>
    </source>
</evidence>
<reference evidence="5" key="2">
    <citation type="submission" date="2023-06" db="EMBL/GenBank/DDBJ databases">
        <authorList>
            <person name="Swenson N.G."/>
            <person name="Wegrzyn J.L."/>
            <person name="Mcevoy S.L."/>
        </authorList>
    </citation>
    <scope>NUCLEOTIDE SEQUENCE</scope>
    <source>
        <strain evidence="5">NS2018</strain>
        <tissue evidence="5">Leaf</tissue>
    </source>
</reference>
<name>A0AA39TTD6_ACESA</name>